<evidence type="ECO:0008006" key="2">
    <source>
        <dbReference type="Google" id="ProtNLM"/>
    </source>
</evidence>
<sequence length="53" mass="5355">MVTGNILGKALILHAGAKMAGVVVGAKVPIALNSRGSSMEEKHLALMLSALLA</sequence>
<name>A0A645J8X1_9ZZZZ</name>
<organism evidence="1">
    <name type="scientific">bioreactor metagenome</name>
    <dbReference type="NCBI Taxonomy" id="1076179"/>
    <lineage>
        <taxon>unclassified sequences</taxon>
        <taxon>metagenomes</taxon>
        <taxon>ecological metagenomes</taxon>
    </lineage>
</organism>
<evidence type="ECO:0000313" key="1">
    <source>
        <dbReference type="EMBL" id="MPN59876.1"/>
    </source>
</evidence>
<dbReference type="EMBL" id="VSSQ01134402">
    <property type="protein sequence ID" value="MPN59876.1"/>
    <property type="molecule type" value="Genomic_DNA"/>
</dbReference>
<dbReference type="AlphaFoldDB" id="A0A645J8X1"/>
<dbReference type="SUPFAM" id="SSF53659">
    <property type="entry name" value="Isocitrate/Isopropylmalate dehydrogenase-like"/>
    <property type="match status" value="1"/>
</dbReference>
<reference evidence="1" key="1">
    <citation type="submission" date="2019-08" db="EMBL/GenBank/DDBJ databases">
        <authorList>
            <person name="Kucharzyk K."/>
            <person name="Murdoch R.W."/>
            <person name="Higgins S."/>
            <person name="Loffler F."/>
        </authorList>
    </citation>
    <scope>NUCLEOTIDE SEQUENCE</scope>
</reference>
<proteinExistence type="predicted"/>
<accession>A0A645J8X1</accession>
<dbReference type="Gene3D" id="3.40.718.10">
    <property type="entry name" value="Isopropylmalate Dehydrogenase"/>
    <property type="match status" value="1"/>
</dbReference>
<gene>
    <name evidence="1" type="ORF">SDC9_207598</name>
</gene>
<protein>
    <recommendedName>
        <fullName evidence="2">Phosphate acetyltransferase</fullName>
    </recommendedName>
</protein>
<comment type="caution">
    <text evidence="1">The sequence shown here is derived from an EMBL/GenBank/DDBJ whole genome shotgun (WGS) entry which is preliminary data.</text>
</comment>